<name>A0ABU6DRI9_9GAMM</name>
<reference evidence="1 2" key="1">
    <citation type="submission" date="2019-08" db="EMBL/GenBank/DDBJ databases">
        <title>Five species of Acinetobacter isolated from floral nectar and animal pollinators.</title>
        <authorList>
            <person name="Hendry T.A."/>
        </authorList>
    </citation>
    <scope>NUCLEOTIDE SEQUENCE [LARGE SCALE GENOMIC DNA]</scope>
    <source>
        <strain evidence="1 2">MD18.27</strain>
    </source>
</reference>
<dbReference type="Pfam" id="PF03592">
    <property type="entry name" value="Terminase_2"/>
    <property type="match status" value="1"/>
</dbReference>
<dbReference type="Gene3D" id="1.10.10.1400">
    <property type="entry name" value="Terminase, small subunit, N-terminal DNA-binding domain, HTH motif"/>
    <property type="match status" value="1"/>
</dbReference>
<evidence type="ECO:0000313" key="1">
    <source>
        <dbReference type="EMBL" id="MEB5476061.1"/>
    </source>
</evidence>
<gene>
    <name evidence="1" type="ORF">I2F25_03165</name>
</gene>
<dbReference type="InterPro" id="IPR005335">
    <property type="entry name" value="Terminase_ssu"/>
</dbReference>
<dbReference type="Proteomes" id="UP001339883">
    <property type="component" value="Unassembled WGS sequence"/>
</dbReference>
<evidence type="ECO:0000313" key="2">
    <source>
        <dbReference type="Proteomes" id="UP001339883"/>
    </source>
</evidence>
<dbReference type="InterPro" id="IPR038713">
    <property type="entry name" value="Terminase_Gp1_N_sf"/>
</dbReference>
<protein>
    <submittedName>
        <fullName evidence="1">Terminase small subunit</fullName>
    </submittedName>
</protein>
<accession>A0ABU6DRI9</accession>
<organism evidence="1 2">
    <name type="scientific">Acinetobacter pollinis</name>
    <dbReference type="NCBI Taxonomy" id="2605270"/>
    <lineage>
        <taxon>Bacteria</taxon>
        <taxon>Pseudomonadati</taxon>
        <taxon>Pseudomonadota</taxon>
        <taxon>Gammaproteobacteria</taxon>
        <taxon>Moraxellales</taxon>
        <taxon>Moraxellaceae</taxon>
        <taxon>Acinetobacter</taxon>
    </lineage>
</organism>
<comment type="caution">
    <text evidence="1">The sequence shown here is derived from an EMBL/GenBank/DDBJ whole genome shotgun (WGS) entry which is preliminary data.</text>
</comment>
<keyword evidence="2" id="KW-1185">Reference proteome</keyword>
<dbReference type="EMBL" id="VTDN01000002">
    <property type="protein sequence ID" value="MEB5476061.1"/>
    <property type="molecule type" value="Genomic_DNA"/>
</dbReference>
<sequence>MSHLKKQKFVDEYLIDVNTAQAAIRAGYSEKTANVYSANNKKLICVMNYNKN</sequence>
<proteinExistence type="predicted"/>